<dbReference type="Proteomes" id="UP000267606">
    <property type="component" value="Unassembled WGS sequence"/>
</dbReference>
<proteinExistence type="predicted"/>
<gene>
    <name evidence="1" type="ORF">OFLC_LOCUS12884</name>
</gene>
<evidence type="ECO:0000313" key="2">
    <source>
        <dbReference type="Proteomes" id="UP000267606"/>
    </source>
</evidence>
<evidence type="ECO:0000313" key="1">
    <source>
        <dbReference type="EMBL" id="VDP12396.1"/>
    </source>
</evidence>
<evidence type="ECO:0000313" key="3">
    <source>
        <dbReference type="WBParaSite" id="OFLC_0001288501-mRNA-1"/>
    </source>
</evidence>
<name>A0A183HZH2_9BILA</name>
<dbReference type="AlphaFoldDB" id="A0A183HZH2"/>
<dbReference type="EMBL" id="UZAJ01039963">
    <property type="protein sequence ID" value="VDP12396.1"/>
    <property type="molecule type" value="Genomic_DNA"/>
</dbReference>
<accession>A0A183HZH2</accession>
<reference evidence="3" key="1">
    <citation type="submission" date="2016-06" db="UniProtKB">
        <authorList>
            <consortium name="WormBaseParasite"/>
        </authorList>
    </citation>
    <scope>IDENTIFICATION</scope>
</reference>
<dbReference type="WBParaSite" id="OFLC_0001288501-mRNA-1">
    <property type="protein sequence ID" value="OFLC_0001288501-mRNA-1"/>
    <property type="gene ID" value="OFLC_0001288501"/>
</dbReference>
<reference evidence="1 2" key="2">
    <citation type="submission" date="2018-11" db="EMBL/GenBank/DDBJ databases">
        <authorList>
            <consortium name="Pathogen Informatics"/>
        </authorList>
    </citation>
    <scope>NUCLEOTIDE SEQUENCE [LARGE SCALE GENOMIC DNA]</scope>
</reference>
<organism evidence="3">
    <name type="scientific">Onchocerca flexuosa</name>
    <dbReference type="NCBI Taxonomy" id="387005"/>
    <lineage>
        <taxon>Eukaryota</taxon>
        <taxon>Metazoa</taxon>
        <taxon>Ecdysozoa</taxon>
        <taxon>Nematoda</taxon>
        <taxon>Chromadorea</taxon>
        <taxon>Rhabditida</taxon>
        <taxon>Spirurina</taxon>
        <taxon>Spiruromorpha</taxon>
        <taxon>Filarioidea</taxon>
        <taxon>Onchocercidae</taxon>
        <taxon>Onchocerca</taxon>
    </lineage>
</organism>
<protein>
    <submittedName>
        <fullName evidence="3">Secreted protein</fullName>
    </submittedName>
</protein>
<keyword evidence="2" id="KW-1185">Reference proteome</keyword>
<sequence length="181" mass="20122">MELPLKYCVLRYRKRLITKLGKLNKMLLLIVFLILAPALSFGMNSLGYGWSIPPYGAANGGYGYAYGNQPYASSYYQPQPYSYTSNLERISHGFRNYIYPAYYYLPRFRKLRSLTSLSKIYILEASVESLIVYFHHRICWLTSKGDGNCNNLSNLLKSGAYGALKGAGAGAAIGGIVGLLG</sequence>